<keyword evidence="6" id="KW-1185">Reference proteome</keyword>
<feature type="compositionally biased region" description="Basic residues" evidence="4">
    <location>
        <begin position="143"/>
        <end position="155"/>
    </location>
</feature>
<comment type="caution">
    <text evidence="5">The sequence shown here is derived from an EMBL/GenBank/DDBJ whole genome shotgun (WGS) entry which is preliminary data.</text>
</comment>
<evidence type="ECO:0000256" key="1">
    <source>
        <dbReference type="ARBA" id="ARBA00022987"/>
    </source>
</evidence>
<keyword evidence="1" id="KW-0304">Gas vesicle</keyword>
<organism evidence="5 6">
    <name type="scientific">Streptomyces violaceusniger</name>
    <dbReference type="NCBI Taxonomy" id="68280"/>
    <lineage>
        <taxon>Bacteria</taxon>
        <taxon>Bacillati</taxon>
        <taxon>Actinomycetota</taxon>
        <taxon>Actinomycetes</taxon>
        <taxon>Kitasatosporales</taxon>
        <taxon>Streptomycetaceae</taxon>
        <taxon>Streptomyces</taxon>
        <taxon>Streptomyces violaceusniger group</taxon>
    </lineage>
</organism>
<evidence type="ECO:0000256" key="3">
    <source>
        <dbReference type="ARBA" id="ARBA00035643"/>
    </source>
</evidence>
<name>A0A4D4L4J4_STRVO</name>
<reference evidence="5 6" key="1">
    <citation type="journal article" date="2020" name="Int. J. Syst. Evol. Microbiol.">
        <title>Reclassification of Streptomyces castelarensis and Streptomyces sporoclivatus as later heterotypic synonyms of Streptomyces antimycoticus.</title>
        <authorList>
            <person name="Komaki H."/>
            <person name="Tamura T."/>
        </authorList>
    </citation>
    <scope>NUCLEOTIDE SEQUENCE [LARGE SCALE GENOMIC DNA]</scope>
    <source>
        <strain evidence="5 6">NBRC 13459</strain>
    </source>
</reference>
<dbReference type="PANTHER" id="PTHR36852">
    <property type="entry name" value="PROTEIN GVPL 2"/>
    <property type="match status" value="1"/>
</dbReference>
<comment type="similarity">
    <text evidence="3">Belongs to the gas vesicle GvpF/GvpL family.</text>
</comment>
<sequence length="214" mass="22688">MTPPETPTLTYAFAVCRGGDLTAAAERLAELPGLGTGAPVRTLAAGPLTAVVQDVPTAGYDEEALRRRLSDGAELERCARAHHAVITATSALAPAVPLPLATVYRDDGRVREALGERETSFLTVLDRIAGRAEWGVKVYAPRARRPPRNRPRTPPRRTAPARASAAAPIWTASAPGSEAANSATPWRCGPPSGWTPSSRAWPWPRAGCARTASR</sequence>
<comment type="subcellular location">
    <subcellularLocation>
        <location evidence="2">Gas vesicle</location>
    </subcellularLocation>
</comment>
<feature type="region of interest" description="Disordered" evidence="4">
    <location>
        <begin position="143"/>
        <end position="214"/>
    </location>
</feature>
<accession>A0A4D4L4J4</accession>
<dbReference type="GO" id="GO:0031412">
    <property type="term" value="P:gas vesicle organization"/>
    <property type="evidence" value="ECO:0007669"/>
    <property type="project" value="InterPro"/>
</dbReference>
<evidence type="ECO:0000313" key="6">
    <source>
        <dbReference type="Proteomes" id="UP000301309"/>
    </source>
</evidence>
<evidence type="ECO:0008006" key="7">
    <source>
        <dbReference type="Google" id="ProtNLM"/>
    </source>
</evidence>
<gene>
    <name evidence="5" type="ORF">SVIO_066950</name>
</gene>
<evidence type="ECO:0000256" key="2">
    <source>
        <dbReference type="ARBA" id="ARBA00035108"/>
    </source>
</evidence>
<dbReference type="InterPro" id="IPR009430">
    <property type="entry name" value="GvpL/GvpF"/>
</dbReference>
<dbReference type="GO" id="GO:0031411">
    <property type="term" value="C:gas vesicle"/>
    <property type="evidence" value="ECO:0007669"/>
    <property type="project" value="UniProtKB-SubCell"/>
</dbReference>
<protein>
    <recommendedName>
        <fullName evidence="7">Gas vesicle synthesis GvpLGvpF</fullName>
    </recommendedName>
</protein>
<evidence type="ECO:0000256" key="4">
    <source>
        <dbReference type="SAM" id="MobiDB-lite"/>
    </source>
</evidence>
<feature type="compositionally biased region" description="Low complexity" evidence="4">
    <location>
        <begin position="156"/>
        <end position="175"/>
    </location>
</feature>
<dbReference type="Pfam" id="PF06386">
    <property type="entry name" value="GvpL_GvpF"/>
    <property type="match status" value="1"/>
</dbReference>
<evidence type="ECO:0000313" key="5">
    <source>
        <dbReference type="EMBL" id="GDY56072.1"/>
    </source>
</evidence>
<dbReference type="AlphaFoldDB" id="A0A4D4L4J4"/>
<proteinExistence type="inferred from homology"/>
<dbReference type="Proteomes" id="UP000301309">
    <property type="component" value="Unassembled WGS sequence"/>
</dbReference>
<dbReference type="EMBL" id="BJHW01000001">
    <property type="protein sequence ID" value="GDY56072.1"/>
    <property type="molecule type" value="Genomic_DNA"/>
</dbReference>
<dbReference type="PANTHER" id="PTHR36852:SF1">
    <property type="entry name" value="PROTEIN GVPL 2"/>
    <property type="match status" value="1"/>
</dbReference>